<sequence>MTELLESVVTRAQLDAALSTKVSTAHVDAQMDTMRAEVAAHLNHKADLASLLSLQSSKLDVSVFEANSWDLHKLRVAMEQHVRDLFATFAGQLEQQVGAKLGVEDFNRVFNLEATGQKSSLEAAALRMAKITDQLDSLNNYVNGDRQRQRQVAELNVNMLDLNRKQTAARNSIVQLESAEQSMAAQLRALDEQTNEAMVNLQALTETLGGLQAQTQVDKNAQDARQARLTNDVKQLETHSQHLTNALNELKQYAHSGLVGLLDTKMKSNNETLRNEFNEIAARNRQHTQQLGQRMNKANELLLHHKERLAQLDACMLKLAGLLKETQGELNKSGMACTFTSRRNRHEWKQQAHSFLHLISQNGTRDIMLDYQDLLERRKSSQVFVPLPSRPSSSSSSVSNDSVSASRKHKQQVLLGAKSSSRPHTSSGRVRVCSTPNGILPGTRPGLSAGAVRGSRSPSIPSRAQTAGATPKNQTGIAQLLSTDNNISVGDVKEENPAEGEQEIRIAARVLVRKPGSPDSRTRQSVPAALFRHATGNNNGELFYFPESDNDLRD</sequence>
<evidence type="ECO:0000256" key="2">
    <source>
        <dbReference type="SAM" id="MobiDB-lite"/>
    </source>
</evidence>
<reference evidence="3" key="1">
    <citation type="submission" date="2023-04" db="EMBL/GenBank/DDBJ databases">
        <title>Phytophthora fragariaefolia NBRC 109709.</title>
        <authorList>
            <person name="Ichikawa N."/>
            <person name="Sato H."/>
            <person name="Tonouchi N."/>
        </authorList>
    </citation>
    <scope>NUCLEOTIDE SEQUENCE</scope>
    <source>
        <strain evidence="3">NBRC 109709</strain>
    </source>
</reference>
<accession>A0A9W7CYM1</accession>
<keyword evidence="4" id="KW-1185">Reference proteome</keyword>
<protein>
    <submittedName>
        <fullName evidence="3">Unnamed protein product</fullName>
    </submittedName>
</protein>
<feature type="coiled-coil region" evidence="1">
    <location>
        <begin position="173"/>
        <end position="207"/>
    </location>
</feature>
<gene>
    <name evidence="3" type="ORF">Pfra01_001659000</name>
</gene>
<comment type="caution">
    <text evidence="3">The sequence shown here is derived from an EMBL/GenBank/DDBJ whole genome shotgun (WGS) entry which is preliminary data.</text>
</comment>
<feature type="region of interest" description="Disordered" evidence="2">
    <location>
        <begin position="385"/>
        <end position="472"/>
    </location>
</feature>
<feature type="compositionally biased region" description="Polar residues" evidence="2">
    <location>
        <begin position="456"/>
        <end position="472"/>
    </location>
</feature>
<evidence type="ECO:0000313" key="3">
    <source>
        <dbReference type="EMBL" id="GMF45818.1"/>
    </source>
</evidence>
<keyword evidence="1" id="KW-0175">Coiled coil</keyword>
<name>A0A9W7CYM1_9STRA</name>
<dbReference type="Proteomes" id="UP001165121">
    <property type="component" value="Unassembled WGS sequence"/>
</dbReference>
<dbReference type="AlphaFoldDB" id="A0A9W7CYM1"/>
<dbReference type="EMBL" id="BSXT01001885">
    <property type="protein sequence ID" value="GMF45818.1"/>
    <property type="molecule type" value="Genomic_DNA"/>
</dbReference>
<feature type="compositionally biased region" description="Polar residues" evidence="2">
    <location>
        <begin position="418"/>
        <end position="428"/>
    </location>
</feature>
<dbReference type="OrthoDB" id="68215at2759"/>
<feature type="coiled-coil region" evidence="1">
    <location>
        <begin position="233"/>
        <end position="290"/>
    </location>
</feature>
<organism evidence="3 4">
    <name type="scientific">Phytophthora fragariaefolia</name>
    <dbReference type="NCBI Taxonomy" id="1490495"/>
    <lineage>
        <taxon>Eukaryota</taxon>
        <taxon>Sar</taxon>
        <taxon>Stramenopiles</taxon>
        <taxon>Oomycota</taxon>
        <taxon>Peronosporomycetes</taxon>
        <taxon>Peronosporales</taxon>
        <taxon>Peronosporaceae</taxon>
        <taxon>Phytophthora</taxon>
    </lineage>
</organism>
<proteinExistence type="predicted"/>
<evidence type="ECO:0000256" key="1">
    <source>
        <dbReference type="SAM" id="Coils"/>
    </source>
</evidence>
<feature type="compositionally biased region" description="Low complexity" evidence="2">
    <location>
        <begin position="385"/>
        <end position="405"/>
    </location>
</feature>
<evidence type="ECO:0000313" key="4">
    <source>
        <dbReference type="Proteomes" id="UP001165121"/>
    </source>
</evidence>